<dbReference type="GO" id="GO:0005524">
    <property type="term" value="F:ATP binding"/>
    <property type="evidence" value="ECO:0007669"/>
    <property type="project" value="UniProtKB-KW"/>
</dbReference>
<feature type="domain" description="Helicase C-terminal" evidence="12">
    <location>
        <begin position="280"/>
        <end position="432"/>
    </location>
</feature>
<evidence type="ECO:0000256" key="9">
    <source>
        <dbReference type="ARBA" id="ARBA00093467"/>
    </source>
</evidence>
<keyword evidence="5" id="KW-0067">ATP-binding</keyword>
<dbReference type="SMART" id="SM00490">
    <property type="entry name" value="HELICc"/>
    <property type="match status" value="1"/>
</dbReference>
<keyword evidence="6" id="KW-0238">DNA-binding</keyword>
<dbReference type="NCBIfam" id="TIGR04121">
    <property type="entry name" value="DEXH_lig_assoc"/>
    <property type="match status" value="1"/>
</dbReference>
<feature type="region of interest" description="Disordered" evidence="10">
    <location>
        <begin position="1"/>
        <end position="37"/>
    </location>
</feature>
<evidence type="ECO:0000256" key="10">
    <source>
        <dbReference type="SAM" id="MobiDB-lite"/>
    </source>
</evidence>
<dbReference type="Pfam" id="PF19306">
    <property type="entry name" value="WHD_Lhr"/>
    <property type="match status" value="1"/>
</dbReference>
<feature type="domain" description="Helicase ATP-binding" evidence="11">
    <location>
        <begin position="62"/>
        <end position="247"/>
    </location>
</feature>
<dbReference type="InterPro" id="IPR014001">
    <property type="entry name" value="Helicase_ATP-bd"/>
</dbReference>
<dbReference type="EMBL" id="JAGQFT020000012">
    <property type="protein sequence ID" value="MBS7458631.1"/>
    <property type="molecule type" value="Genomic_DNA"/>
</dbReference>
<evidence type="ECO:0000259" key="11">
    <source>
        <dbReference type="PROSITE" id="PS51192"/>
    </source>
</evidence>
<dbReference type="GO" id="GO:0006281">
    <property type="term" value="P:DNA repair"/>
    <property type="evidence" value="ECO:0007669"/>
    <property type="project" value="UniProtKB-KW"/>
</dbReference>
<dbReference type="InterPro" id="IPR026362">
    <property type="entry name" value="DEXH_lig_assoc"/>
</dbReference>
<sequence>MAPEADARVAADPAPPSAAPARTTPARGRRSHAAADAQGPEAFDAWFEARGWSPAPFQREAWAHYLAGRSGLLHAPTGSGKTLAVWGGPLLSALAQPPAPRAGVLRRLRVLWITPLKALAEDTARALRDPLADLGLDWQVGIRTGDASARDRKAAREGRFDALVTTPESLSLLLTYADTAPVLAGLEAVIVDEWHELMASKRGVLLELALARLRALAPRLRIWGLSATLGNLDEARRVLLPHAPDAPLVHGVAARETVIDTLIPPPGERFPWAGHLGLAQLPRVLERILGVRTSLLFTNTRSQAELWHQALAAVWPEAPETLALHHGSIDAALRHAVEDGLRAGALRCVVATSSLDLGVDFPTVDQVLQVGSPRGIARLLQRAGRAGHRPGAAGRIVCVPTNTLELLEFAAARHALTVGRIEARPPLRLSLDVLAQHLVTLALGGGFEAEAAYAEVRGTHAFAALGRRHWQAVLDFVVQGGAALSNYPDFARVVRTDDGRYAMSDRRQALRHRLSIGTIVSDGTLQVRYLKGGALGSVEEAFIARMTPGTRFAFAGRTLEFVRIRDMTAYVRRVEGGRVGAVRWMGAKMPLSSELGAELRRIVAGHDADAPEVAAARPILDLQARISALPDTDTLLVESLTARGEQQLFLYPFAGRHVHEGLGALFALRLARMQANTFSFAVSDYGLVVALARPMPVDDATLAVLLTPDGLLDDLHASLNMGELARRQFREIARVAGLLPPSLPGRTPPSLRALQASSGLIYDVLRQHDPGHVLLDQAEREVFEAQLEFRRLRATLERLHGAPRLLARPQSLTPLGFPLWAERIRGNLSNEDWRTRVERAAERLEARWSRG</sequence>
<evidence type="ECO:0000256" key="2">
    <source>
        <dbReference type="ARBA" id="ARBA00022763"/>
    </source>
</evidence>
<dbReference type="InterPro" id="IPR052511">
    <property type="entry name" value="ATP-dep_Helicase"/>
</dbReference>
<reference evidence="13 14" key="1">
    <citation type="journal article" date="2021" name="Microbiol. Resour. Announc.">
        <title>Draft Genome Sequence of Coralloluteibacterium stylophorae LMG 29479T.</title>
        <authorList>
            <person name="Karlyshev A.V."/>
            <person name="Kudryashova E.B."/>
            <person name="Ariskina E.V."/>
            <person name="Conroy A.P."/>
            <person name="Abidueva E.Y."/>
        </authorList>
    </citation>
    <scope>NUCLEOTIDE SEQUENCE [LARGE SCALE GENOMIC DNA]</scope>
    <source>
        <strain evidence="13 14">LMG 29479</strain>
    </source>
</reference>
<dbReference type="Gene3D" id="3.40.50.300">
    <property type="entry name" value="P-loop containing nucleotide triphosphate hydrolases"/>
    <property type="match status" value="2"/>
</dbReference>
<dbReference type="Pfam" id="PF08494">
    <property type="entry name" value="DEAD_assoc"/>
    <property type="match status" value="1"/>
</dbReference>
<dbReference type="PIRSF" id="PIRSF037307">
    <property type="entry name" value="Lhr-like_helic_prd"/>
    <property type="match status" value="1"/>
</dbReference>
<name>A0AAP2CEB8_9GAMM</name>
<dbReference type="GO" id="GO:0003677">
    <property type="term" value="F:DNA binding"/>
    <property type="evidence" value="ECO:0007669"/>
    <property type="project" value="UniProtKB-KW"/>
</dbReference>
<dbReference type="InterPro" id="IPR017170">
    <property type="entry name" value="Lhr-like"/>
</dbReference>
<dbReference type="Pfam" id="PF00270">
    <property type="entry name" value="DEAD"/>
    <property type="match status" value="1"/>
</dbReference>
<protein>
    <submittedName>
        <fullName evidence="13">Ligase-associated DNA damage response DEXH box helicase</fullName>
    </submittedName>
</protein>
<dbReference type="InterPro" id="IPR011545">
    <property type="entry name" value="DEAD/DEAH_box_helicase_dom"/>
</dbReference>
<dbReference type="SMART" id="SM00487">
    <property type="entry name" value="DEXDc"/>
    <property type="match status" value="1"/>
</dbReference>
<gene>
    <name evidence="13" type="ORF">KB893_015935</name>
</gene>
<dbReference type="PROSITE" id="PS51194">
    <property type="entry name" value="HELICASE_CTER"/>
    <property type="match status" value="1"/>
</dbReference>
<keyword evidence="14" id="KW-1185">Reference proteome</keyword>
<dbReference type="GO" id="GO:0016874">
    <property type="term" value="F:ligase activity"/>
    <property type="evidence" value="ECO:0007669"/>
    <property type="project" value="UniProtKB-KW"/>
</dbReference>
<dbReference type="PANTHER" id="PTHR47962:SF3">
    <property type="entry name" value="LARGE ATP-DEPENDENT HELICASE-RELATED PROTEIN"/>
    <property type="match status" value="1"/>
</dbReference>
<dbReference type="GO" id="GO:0016887">
    <property type="term" value="F:ATP hydrolysis activity"/>
    <property type="evidence" value="ECO:0007669"/>
    <property type="project" value="TreeGrafter"/>
</dbReference>
<evidence type="ECO:0000256" key="8">
    <source>
        <dbReference type="ARBA" id="ARBA00023235"/>
    </source>
</evidence>
<dbReference type="InterPro" id="IPR013701">
    <property type="entry name" value="Lhr-like_DEAD/DEAH_assoc"/>
</dbReference>
<dbReference type="CDD" id="cd18796">
    <property type="entry name" value="SF2_C_LHR"/>
    <property type="match status" value="1"/>
</dbReference>
<dbReference type="Pfam" id="PF00271">
    <property type="entry name" value="Helicase_C"/>
    <property type="match status" value="1"/>
</dbReference>
<comment type="similarity">
    <text evidence="9">Belongs to the Lhr helicase family. Lhr-Core subfamily.</text>
</comment>
<keyword evidence="1" id="KW-0547">Nucleotide-binding</keyword>
<proteinExistence type="inferred from homology"/>
<dbReference type="InterPro" id="IPR027417">
    <property type="entry name" value="P-loop_NTPase"/>
</dbReference>
<dbReference type="PANTHER" id="PTHR47962">
    <property type="entry name" value="ATP-DEPENDENT HELICASE LHR-RELATED-RELATED"/>
    <property type="match status" value="1"/>
</dbReference>
<dbReference type="InterPro" id="IPR045628">
    <property type="entry name" value="Lhr_WH_dom"/>
</dbReference>
<evidence type="ECO:0000256" key="7">
    <source>
        <dbReference type="ARBA" id="ARBA00023204"/>
    </source>
</evidence>
<evidence type="ECO:0000313" key="14">
    <source>
        <dbReference type="Proteomes" id="UP000675747"/>
    </source>
</evidence>
<dbReference type="SUPFAM" id="SSF52540">
    <property type="entry name" value="P-loop containing nucleoside triphosphate hydrolases"/>
    <property type="match status" value="1"/>
</dbReference>
<keyword evidence="4" id="KW-0347">Helicase</keyword>
<keyword evidence="2" id="KW-0227">DNA damage</keyword>
<organism evidence="13 14">
    <name type="scientific">Coralloluteibacterium stylophorae</name>
    <dbReference type="NCBI Taxonomy" id="1776034"/>
    <lineage>
        <taxon>Bacteria</taxon>
        <taxon>Pseudomonadati</taxon>
        <taxon>Pseudomonadota</taxon>
        <taxon>Gammaproteobacteria</taxon>
        <taxon>Lysobacterales</taxon>
        <taxon>Lysobacteraceae</taxon>
        <taxon>Coralloluteibacterium</taxon>
    </lineage>
</organism>
<keyword evidence="8" id="KW-0413">Isomerase</keyword>
<dbReference type="PROSITE" id="PS51192">
    <property type="entry name" value="HELICASE_ATP_BIND_1"/>
    <property type="match status" value="1"/>
</dbReference>
<evidence type="ECO:0000256" key="4">
    <source>
        <dbReference type="ARBA" id="ARBA00022806"/>
    </source>
</evidence>
<keyword evidence="3" id="KW-0378">Hydrolase</keyword>
<evidence type="ECO:0000256" key="5">
    <source>
        <dbReference type="ARBA" id="ARBA00022840"/>
    </source>
</evidence>
<evidence type="ECO:0000256" key="3">
    <source>
        <dbReference type="ARBA" id="ARBA00022801"/>
    </source>
</evidence>
<dbReference type="InterPro" id="IPR001650">
    <property type="entry name" value="Helicase_C-like"/>
</dbReference>
<comment type="caution">
    <text evidence="13">The sequence shown here is derived from an EMBL/GenBank/DDBJ whole genome shotgun (WGS) entry which is preliminary data.</text>
</comment>
<evidence type="ECO:0000256" key="6">
    <source>
        <dbReference type="ARBA" id="ARBA00023125"/>
    </source>
</evidence>
<dbReference type="GO" id="GO:0004386">
    <property type="term" value="F:helicase activity"/>
    <property type="evidence" value="ECO:0007669"/>
    <property type="project" value="UniProtKB-KW"/>
</dbReference>
<dbReference type="RefSeq" id="WP_213173884.1">
    <property type="nucleotide sequence ID" value="NZ_JAGQFT020000012.1"/>
</dbReference>
<keyword evidence="7" id="KW-0234">DNA repair</keyword>
<evidence type="ECO:0000256" key="1">
    <source>
        <dbReference type="ARBA" id="ARBA00022741"/>
    </source>
</evidence>
<evidence type="ECO:0000259" key="12">
    <source>
        <dbReference type="PROSITE" id="PS51194"/>
    </source>
</evidence>
<dbReference type="Proteomes" id="UP000675747">
    <property type="component" value="Unassembled WGS sequence"/>
</dbReference>
<dbReference type="AlphaFoldDB" id="A0AAP2CEB8"/>
<keyword evidence="13" id="KW-0436">Ligase</keyword>
<accession>A0AAP2CEB8</accession>
<evidence type="ECO:0000313" key="13">
    <source>
        <dbReference type="EMBL" id="MBS7458631.1"/>
    </source>
</evidence>